<dbReference type="InterPro" id="IPR000182">
    <property type="entry name" value="GNAT_dom"/>
</dbReference>
<dbReference type="CDD" id="cd04301">
    <property type="entry name" value="NAT_SF"/>
    <property type="match status" value="1"/>
</dbReference>
<evidence type="ECO:0000313" key="4">
    <source>
        <dbReference type="EMBL" id="MFC4699888.1"/>
    </source>
</evidence>
<comment type="caution">
    <text evidence="4">The sequence shown here is derived from an EMBL/GenBank/DDBJ whole genome shotgun (WGS) entry which is preliminary data.</text>
</comment>
<dbReference type="EC" id="2.3.-.-" evidence="4"/>
<dbReference type="InterPro" id="IPR050832">
    <property type="entry name" value="Bact_Acetyltransf"/>
</dbReference>
<keyword evidence="1 4" id="KW-0808">Transferase</keyword>
<dbReference type="Proteomes" id="UP001595897">
    <property type="component" value="Unassembled WGS sequence"/>
</dbReference>
<dbReference type="PROSITE" id="PS51186">
    <property type="entry name" value="GNAT"/>
    <property type="match status" value="1"/>
</dbReference>
<feature type="domain" description="N-acetyltransferase" evidence="3">
    <location>
        <begin position="1"/>
        <end position="151"/>
    </location>
</feature>
<dbReference type="PANTHER" id="PTHR43877">
    <property type="entry name" value="AMINOALKYLPHOSPHONATE N-ACETYLTRANSFERASE-RELATED-RELATED"/>
    <property type="match status" value="1"/>
</dbReference>
<evidence type="ECO:0000313" key="5">
    <source>
        <dbReference type="Proteomes" id="UP001595897"/>
    </source>
</evidence>
<dbReference type="InterPro" id="IPR016181">
    <property type="entry name" value="Acyl_CoA_acyltransferase"/>
</dbReference>
<dbReference type="Pfam" id="PF00583">
    <property type="entry name" value="Acetyltransf_1"/>
    <property type="match status" value="1"/>
</dbReference>
<protein>
    <submittedName>
        <fullName evidence="4">GNAT family N-acetyltransferase</fullName>
        <ecNumber evidence="4">2.3.-.-</ecNumber>
    </submittedName>
</protein>
<dbReference type="RefSeq" id="WP_382406835.1">
    <property type="nucleotide sequence ID" value="NZ_JBHSGU010000002.1"/>
</dbReference>
<organism evidence="4 5">
    <name type="scientific">Glaciecola siphonariae</name>
    <dbReference type="NCBI Taxonomy" id="521012"/>
    <lineage>
        <taxon>Bacteria</taxon>
        <taxon>Pseudomonadati</taxon>
        <taxon>Pseudomonadota</taxon>
        <taxon>Gammaproteobacteria</taxon>
        <taxon>Alteromonadales</taxon>
        <taxon>Alteromonadaceae</taxon>
        <taxon>Glaciecola</taxon>
    </lineage>
</organism>
<reference evidence="5" key="1">
    <citation type="journal article" date="2019" name="Int. J. Syst. Evol. Microbiol.">
        <title>The Global Catalogue of Microorganisms (GCM) 10K type strain sequencing project: providing services to taxonomists for standard genome sequencing and annotation.</title>
        <authorList>
            <consortium name="The Broad Institute Genomics Platform"/>
            <consortium name="The Broad Institute Genome Sequencing Center for Infectious Disease"/>
            <person name="Wu L."/>
            <person name="Ma J."/>
        </authorList>
    </citation>
    <scope>NUCLEOTIDE SEQUENCE [LARGE SCALE GENOMIC DNA]</scope>
    <source>
        <strain evidence="5">KACC 12507</strain>
    </source>
</reference>
<dbReference type="EMBL" id="JBHSGU010000002">
    <property type="protein sequence ID" value="MFC4699888.1"/>
    <property type="molecule type" value="Genomic_DNA"/>
</dbReference>
<evidence type="ECO:0000256" key="2">
    <source>
        <dbReference type="ARBA" id="ARBA00023315"/>
    </source>
</evidence>
<evidence type="ECO:0000256" key="1">
    <source>
        <dbReference type="ARBA" id="ARBA00022679"/>
    </source>
</evidence>
<name>A0ABV9LWQ7_9ALTE</name>
<dbReference type="SUPFAM" id="SSF55729">
    <property type="entry name" value="Acyl-CoA N-acyltransferases (Nat)"/>
    <property type="match status" value="1"/>
</dbReference>
<proteinExistence type="predicted"/>
<dbReference type="GO" id="GO:0016746">
    <property type="term" value="F:acyltransferase activity"/>
    <property type="evidence" value="ECO:0007669"/>
    <property type="project" value="UniProtKB-KW"/>
</dbReference>
<gene>
    <name evidence="4" type="ORF">ACFO4O_06965</name>
</gene>
<accession>A0ABV9LWQ7</accession>
<sequence>MEIKRDNLDDGEVIMLLEEHLADMYATSPPESVHALNVQALNSSNITFFSAWINGTIAGCVAIKNLDSQNAEIKSMRTSHHFRGQGVASELLIFLLSFAKQQGYQKISLETGTQKYFLPARTLYKKFGFADCGPFSDYKLDPNSHFMSRDL</sequence>
<dbReference type="PANTHER" id="PTHR43877:SF5">
    <property type="entry name" value="BLL8307 PROTEIN"/>
    <property type="match status" value="1"/>
</dbReference>
<dbReference type="Gene3D" id="3.40.630.30">
    <property type="match status" value="1"/>
</dbReference>
<evidence type="ECO:0000259" key="3">
    <source>
        <dbReference type="PROSITE" id="PS51186"/>
    </source>
</evidence>
<keyword evidence="2 4" id="KW-0012">Acyltransferase</keyword>
<keyword evidence="5" id="KW-1185">Reference proteome</keyword>